<protein>
    <submittedName>
        <fullName evidence="1">Uncharacterized protein</fullName>
    </submittedName>
</protein>
<name>A0A8S5P7G9_9CAUD</name>
<reference evidence="1" key="1">
    <citation type="journal article" date="2021" name="Proc. Natl. Acad. Sci. U.S.A.">
        <title>A Catalog of Tens of Thousands of Viruses from Human Metagenomes Reveals Hidden Associations with Chronic Diseases.</title>
        <authorList>
            <person name="Tisza M.J."/>
            <person name="Buck C.B."/>
        </authorList>
    </citation>
    <scope>NUCLEOTIDE SEQUENCE</scope>
    <source>
        <strain evidence="1">CtmYS12</strain>
    </source>
</reference>
<dbReference type="EMBL" id="BK015347">
    <property type="protein sequence ID" value="DAE02616.1"/>
    <property type="molecule type" value="Genomic_DNA"/>
</dbReference>
<evidence type="ECO:0000313" key="1">
    <source>
        <dbReference type="EMBL" id="DAE02616.1"/>
    </source>
</evidence>
<accession>A0A8S5P7G9</accession>
<organism evidence="1">
    <name type="scientific">Siphoviridae sp. ctmYS12</name>
    <dbReference type="NCBI Taxonomy" id="2825652"/>
    <lineage>
        <taxon>Viruses</taxon>
        <taxon>Duplodnaviria</taxon>
        <taxon>Heunggongvirae</taxon>
        <taxon>Uroviricota</taxon>
        <taxon>Caudoviricetes</taxon>
    </lineage>
</organism>
<sequence>MECRNALIVAPIIYKPVDRNVSRLFYFIRIFL</sequence>
<proteinExistence type="predicted"/>